<dbReference type="OrthoDB" id="10607227at2759"/>
<feature type="compositionally biased region" description="Acidic residues" evidence="1">
    <location>
        <begin position="86"/>
        <end position="102"/>
    </location>
</feature>
<dbReference type="EMBL" id="CAACVS010000699">
    <property type="protein sequence ID" value="VEU45319.1"/>
    <property type="molecule type" value="Genomic_DNA"/>
</dbReference>
<proteinExistence type="predicted"/>
<name>A0A448ZTF1_9STRA</name>
<reference evidence="2 3" key="1">
    <citation type="submission" date="2019-01" db="EMBL/GenBank/DDBJ databases">
        <authorList>
            <person name="Ferrante I. M."/>
        </authorList>
    </citation>
    <scope>NUCLEOTIDE SEQUENCE [LARGE SCALE GENOMIC DNA]</scope>
    <source>
        <strain evidence="2 3">B856</strain>
    </source>
</reference>
<protein>
    <submittedName>
        <fullName evidence="2">Uncharacterized protein</fullName>
    </submittedName>
</protein>
<evidence type="ECO:0000313" key="3">
    <source>
        <dbReference type="Proteomes" id="UP000291116"/>
    </source>
</evidence>
<organism evidence="2 3">
    <name type="scientific">Pseudo-nitzschia multistriata</name>
    <dbReference type="NCBI Taxonomy" id="183589"/>
    <lineage>
        <taxon>Eukaryota</taxon>
        <taxon>Sar</taxon>
        <taxon>Stramenopiles</taxon>
        <taxon>Ochrophyta</taxon>
        <taxon>Bacillariophyta</taxon>
        <taxon>Bacillariophyceae</taxon>
        <taxon>Bacillariophycidae</taxon>
        <taxon>Bacillariales</taxon>
        <taxon>Bacillariaceae</taxon>
        <taxon>Pseudo-nitzschia</taxon>
    </lineage>
</organism>
<evidence type="ECO:0000313" key="2">
    <source>
        <dbReference type="EMBL" id="VEU45319.1"/>
    </source>
</evidence>
<keyword evidence="3" id="KW-1185">Reference proteome</keyword>
<evidence type="ECO:0000256" key="1">
    <source>
        <dbReference type="SAM" id="MobiDB-lite"/>
    </source>
</evidence>
<dbReference type="Proteomes" id="UP000291116">
    <property type="component" value="Unassembled WGS sequence"/>
</dbReference>
<feature type="region of interest" description="Disordered" evidence="1">
    <location>
        <begin position="70"/>
        <end position="102"/>
    </location>
</feature>
<sequence length="2398" mass="271502">MTSNNPIFDARVVLPGLNLTPSSKEVVVPDSVTSVIDDGSIVVFLKKFDGNLSIFRDQKILLCATYQSRGTPQNSGVNDEKHQGDDNEPGEDEEEPWEKELDDEFNDQPYENILVEEWEWANKRIDSPSIDGYDSFLIKPGEAWKSTEKSMEEVVLCFYFTETDILPSESLLSSENRVVEVGESFVIDVTDDSNPISNRVILLEWDFNCTLMKEVFSPKEKEVLKRESEICDEVLLLGMHGGQNFQPSKNLVLHVHLNEYLSGGQGNLKLKLYNNCEIEPDAKKTFDEMVDGCIQKSCEYDSVGSFSASGIFGDYITFDIDSNSLIQILEGCSKGSDDNLISVLEEQNDEVKQVQTIIDAIEAAQFAAVIEDENSRELVAKFLLSSITSNSIFFDNAVQMLKSPKNRSFEIITDWSMMVTKTAESIWDSIYTDADYKLTRSESKLLETGDNALQEFLVTIALPEINADVATIDPYNDVEILVENCDPDLSFFDRNENRDFLQVRNPTRKPMSGDDHMIEFKWNSIDRRGIERECEIKVSILIGREGSRQQKIGRTISIFREVGGENKQHTALVRLRNMVKMGFENASGFQCCFSHFLETMFKTVFALSTNEEQSISSRLFLEKAADDIASRFYKSAADRKSDIYEIIQKSPTFSPPNFEDIENVKVIAETDIAELMEDIFGKLNNEMLLIWAASLKLDEDSLSFVDDNESIDDLYEKHVGNLRRVLRMDSTELAAQLKKHPKLMENFVTAVQLIRDEIDNPTIDLPPTRESDLAQMLSESSAKEIEFQTQEILANIEEQILFTPFSDKKDEGSEVLTENVSTLETNLLQMLETTADSCETGIDFLEDSQVMLENISTLLTKLRNFGSNVKTLSSNATSLTNFVTRFWNAIKSFSNVCVGPLAAIKTIVSAIKVPMQMILRALKNGKAKISSLGKKIDTKLKKLVDKSMIDKIDKVSQTIGKPKTALEKVVEIVDMLISVASLGVLPASLISEFASSNSLSSFFSILSRKIGTVKLYLESAYEQTTRLEPHLTSMRNLSNSVASKFNFLRPLDAGLKKFQPFADTIQGLYRRFSGWLRRLLAAAMWPVEQTINALLYPFRAQINRMIAELNPFGKIDDLTARLVAPLNNAINDTILTGQLNLLESFQNMTISEELKEPFKQMAKSFTLCVAIIQRGFYGLLEGLLIQGSNDVGFFQELMGAAEVKTIKQLLVDMQKESAVVTMGDAIINMKKSIDSPLEMCDSYLLMHASNDRHTFIDDFTDHKLASYVKRSDYDLTHCAINPSLDKASALFEYGKTEDGSAKNSWVMASIAAILHHSRVTGQAEQIGILAPDSTILTPFIPEDQGGGKYTISLHPKLFMPMQMYDVDSRLPIRKVVYPSLESFEEFPTDIFDYANERIRAEVYPIFSEKYSFALIEKLIACELNMTETESVGTAMHLLSGNVQHGFCHKRESNRDEWMRYNCIKADSQTEKYDRVALQLTDAEKKTENELVNYMKSRSMSKEQVELLDSLYHNSLGDEKKTATAYDRSSLEEAMQDLTIFVVVASDPSRSAFPILYTDNTPKTHLVYADGPQIKPLLNLSVFSEVWEYSISGFHSKPNTILGSLETKIQTGEVTPRVTTATFYTNPWITRLSSGDDGIPETGTDSSIGRLIGPLLAHVRERGAVPIFKRAIMTTMDQVSSSNNKSRRTIFKGDYVKKTKSSNLYKVIKVNVTKKDIGKGPDGKKRYRTVTENYTATLVLSRGSKVETLEGMQTKKLTYREELNNDKILRNEKIFYGKGLAQVDLTKQADRRRALQWPVDTKQNVKYCGMTLRNLKDYVDHCKERYPFLWLECKNERGTNKFVSVNDLCETFIKPHTSSSEACIALNMKDVLGSTIKKAEVFVSLSWEENIEQVIKLLYDQIGETKIGRPGRNFTEDTVIWLSPFSIYQGGGRGSLQDQLLIGVFQEITKSVTDMFVIQTGVCNSYSRLWCVSEFSAAADNNEVKIHHLFSSDWRDKYIRTQNKGFAYDWKEIEYNGTKSNVLRKLFVDEDLSTKIRIAGSKVPEYFTSVNYFLMEEEEWGEGPGVGGAQPILRLNVMEGLSKNGMNARNVDKEEFGRIDNSVNGKYQNWWRLQKTIVDLERRAAGATADLTRSVTLSQQFTEKYEPGMGTNFDIVRRVENNKDEYDEKSRRLLDGYVPVFTKLDERGRRFLQFQKDEQATTYFKEVIGLNPDYEPADVKNLLSFGANVELLGNDRANFEFPNIERLARLLDCTYVDSLRLPPLAASYKLAPDEDGVAHPRNVFWAEYYKKAMVAAKTMTFVITGAWVNSKNCFEELEWAAALRSDRSKYKTLFVFTKRNHFKELEDQDTFRFVIDGKVYQYNWTQLKTALGFTGRPIVAPDVESIAELVGGSIRSFNA</sequence>
<accession>A0A448ZTF1</accession>
<gene>
    <name evidence="2" type="ORF">PSNMU_V1.4_AUG-EV-PASAV3_0124910</name>
</gene>